<organism evidence="2 3">
    <name type="scientific">Haemonchus contortus</name>
    <name type="common">Barber pole worm</name>
    <dbReference type="NCBI Taxonomy" id="6289"/>
    <lineage>
        <taxon>Eukaryota</taxon>
        <taxon>Metazoa</taxon>
        <taxon>Ecdysozoa</taxon>
        <taxon>Nematoda</taxon>
        <taxon>Chromadorea</taxon>
        <taxon>Rhabditida</taxon>
        <taxon>Rhabditina</taxon>
        <taxon>Rhabditomorpha</taxon>
        <taxon>Strongyloidea</taxon>
        <taxon>Trichostrongylidae</taxon>
        <taxon>Haemonchus</taxon>
    </lineage>
</organism>
<evidence type="ECO:0000313" key="3">
    <source>
        <dbReference type="WBParaSite" id="HCON_00049180-00001"/>
    </source>
</evidence>
<dbReference type="Proteomes" id="UP000025227">
    <property type="component" value="Unplaced"/>
</dbReference>
<accession>A0A7I4Y616</accession>
<evidence type="ECO:0000256" key="1">
    <source>
        <dbReference type="SAM" id="MobiDB-lite"/>
    </source>
</evidence>
<name>A0A7I4Y616_HAECO</name>
<protein>
    <submittedName>
        <fullName evidence="3">Uncharacterized protein</fullName>
    </submittedName>
</protein>
<dbReference type="OMA" id="ASHAQIC"/>
<dbReference type="WBParaSite" id="HCON_00049180-00001">
    <property type="protein sequence ID" value="HCON_00049180-00001"/>
    <property type="gene ID" value="HCON_00049180"/>
</dbReference>
<feature type="compositionally biased region" description="Basic residues" evidence="1">
    <location>
        <begin position="137"/>
        <end position="146"/>
    </location>
</feature>
<keyword evidence="2" id="KW-1185">Reference proteome</keyword>
<dbReference type="AlphaFoldDB" id="A0A7I4Y616"/>
<evidence type="ECO:0000313" key="2">
    <source>
        <dbReference type="Proteomes" id="UP000025227"/>
    </source>
</evidence>
<feature type="region of interest" description="Disordered" evidence="1">
    <location>
        <begin position="119"/>
        <end position="146"/>
    </location>
</feature>
<sequence length="163" mass="18647">MSAIDLWTACGTRVYLVNGLRTSNVVSWEHATIKMRSHVLSYVSGQPERAQLIVDVLQQNIGLMDARAAWAAVGILKNAEEWMSEESTRTFYRFLRSQLEPMLTLEELRLAPFRAQKRREPGELALPKGSSGGLHGVNRKHRKRAQNRLRDKIRATTLKMQEF</sequence>
<dbReference type="OrthoDB" id="5866377at2759"/>
<proteinExistence type="predicted"/>
<reference evidence="3" key="1">
    <citation type="submission" date="2020-12" db="UniProtKB">
        <authorList>
            <consortium name="WormBaseParasite"/>
        </authorList>
    </citation>
    <scope>IDENTIFICATION</scope>
    <source>
        <strain evidence="3">MHco3</strain>
    </source>
</reference>